<dbReference type="EMBL" id="AAMD01000062">
    <property type="protein sequence ID" value="EAU66159.1"/>
    <property type="molecule type" value="Genomic_DNA"/>
</dbReference>
<dbReference type="NCBIfam" id="NF047619">
    <property type="entry name" value="NADase_discoid"/>
    <property type="match status" value="1"/>
</dbReference>
<evidence type="ECO:0000313" key="3">
    <source>
        <dbReference type="EMBL" id="EAU66159.1"/>
    </source>
</evidence>
<evidence type="ECO:0000259" key="2">
    <source>
        <dbReference type="Pfam" id="PF25302"/>
    </source>
</evidence>
<gene>
    <name evidence="3" type="ORF">STIAU_5311</name>
</gene>
<dbReference type="InterPro" id="IPR057561">
    <property type="entry name" value="NADase_transloc"/>
</dbReference>
<name>Q090L0_STIAD</name>
<organism evidence="3 4">
    <name type="scientific">Stigmatella aurantiaca (strain DW4/3-1)</name>
    <dbReference type="NCBI Taxonomy" id="378806"/>
    <lineage>
        <taxon>Bacteria</taxon>
        <taxon>Pseudomonadati</taxon>
        <taxon>Myxococcota</taxon>
        <taxon>Myxococcia</taxon>
        <taxon>Myxococcales</taxon>
        <taxon>Cystobacterineae</taxon>
        <taxon>Archangiaceae</taxon>
        <taxon>Stigmatella</taxon>
    </lineage>
</organism>
<evidence type="ECO:0000256" key="1">
    <source>
        <dbReference type="SAM" id="MobiDB-lite"/>
    </source>
</evidence>
<proteinExistence type="predicted"/>
<dbReference type="AlphaFoldDB" id="Q090L0"/>
<dbReference type="SUPFAM" id="SSF49785">
    <property type="entry name" value="Galactose-binding domain-like"/>
    <property type="match status" value="1"/>
</dbReference>
<protein>
    <recommendedName>
        <fullName evidence="2">NAD glycohydrolase translocation F5/8 type C domain-containing protein</fullName>
    </recommendedName>
</protein>
<dbReference type="Pfam" id="PF25302">
    <property type="entry name" value="NADase_transloc"/>
    <property type="match status" value="1"/>
</dbReference>
<feature type="domain" description="NAD glycohydrolase translocation F5/8 type C" evidence="2">
    <location>
        <begin position="91"/>
        <end position="219"/>
    </location>
</feature>
<evidence type="ECO:0000313" key="4">
    <source>
        <dbReference type="Proteomes" id="UP000032702"/>
    </source>
</evidence>
<reference evidence="3 4" key="1">
    <citation type="submission" date="2006-04" db="EMBL/GenBank/DDBJ databases">
        <authorList>
            <person name="Nierman W.C."/>
        </authorList>
    </citation>
    <scope>NUCLEOTIDE SEQUENCE [LARGE SCALE GENOMIC DNA]</scope>
    <source>
        <strain evidence="3 4">DW4/3-1</strain>
    </source>
</reference>
<dbReference type="InterPro" id="IPR008979">
    <property type="entry name" value="Galactose-bd-like_sf"/>
</dbReference>
<dbReference type="PATRIC" id="fig|378806.16.peg.5287"/>
<dbReference type="Gene3D" id="2.60.120.260">
    <property type="entry name" value="Galactose-binding domain-like"/>
    <property type="match status" value="1"/>
</dbReference>
<dbReference type="PROSITE" id="PS51257">
    <property type="entry name" value="PROKAR_LIPOPROTEIN"/>
    <property type="match status" value="1"/>
</dbReference>
<sequence length="339" mass="36654">MRRTQQSRPDVASPLLVAAAYSCPQGACVKHRKQRGLRFHPGGPRTGACLTRRSKMPAMRRISILASLLSLVPPLSSLAAQPSAGYAQAADYLEKDSHPERYSPLNILDGRDTTVWCSPEGRGSPLSVGFKGIATVDEVRLYTGNGSDRQAFKDYARVKKLTLQGKESARTFTLEDKRGIQTVPLNPAISGAWFTLEVVDTFPGAEPNAPVCLTDVVFYSEGKPLNGPPLAPKLKYDARTAPVLGTWYAGLEGAPDRFLSFYVDGTYRFVHEPLHGEEPTTVTGTYTASGAKLTLDLPKNGKTAASLQPSEGDGPADGQTLTLQGELPGPWKEPFRSRP</sequence>
<accession>Q090L0</accession>
<dbReference type="Proteomes" id="UP000032702">
    <property type="component" value="Unassembled WGS sequence"/>
</dbReference>
<comment type="caution">
    <text evidence="3">The sequence shown here is derived from an EMBL/GenBank/DDBJ whole genome shotgun (WGS) entry which is preliminary data.</text>
</comment>
<feature type="region of interest" description="Disordered" evidence="1">
    <location>
        <begin position="297"/>
        <end position="339"/>
    </location>
</feature>